<reference evidence="9" key="1">
    <citation type="submission" date="2022-12" db="EMBL/GenBank/DDBJ databases">
        <authorList>
            <person name="Petersen C."/>
        </authorList>
    </citation>
    <scope>NUCLEOTIDE SEQUENCE</scope>
    <source>
        <strain evidence="9">IBT 15544</strain>
    </source>
</reference>
<evidence type="ECO:0000256" key="6">
    <source>
        <dbReference type="RuleBase" id="RU361277"/>
    </source>
</evidence>
<evidence type="ECO:0000256" key="1">
    <source>
        <dbReference type="ARBA" id="ARBA00001947"/>
    </source>
</evidence>
<dbReference type="SUPFAM" id="SSF51735">
    <property type="entry name" value="NAD(P)-binding Rossmann-fold domains"/>
    <property type="match status" value="1"/>
</dbReference>
<dbReference type="InterPro" id="IPR013149">
    <property type="entry name" value="ADH-like_C"/>
</dbReference>
<evidence type="ECO:0000256" key="3">
    <source>
        <dbReference type="ARBA" id="ARBA00022723"/>
    </source>
</evidence>
<keyword evidence="10" id="KW-1185">Reference proteome</keyword>
<dbReference type="Gene3D" id="3.90.180.10">
    <property type="entry name" value="Medium-chain alcohol dehydrogenases, catalytic domain"/>
    <property type="match status" value="1"/>
</dbReference>
<sequence length="409" mass="44108">MATVATLEPPTSVNRTKYTAEHVERVDKIREDSLPRDIETIALVVDKPKAGFKLSPVILDEVRDDEILIEMKYSGICHTDLVLEQGLLPMVEFPAIFGHEGAGIIRAIGKGVQNKNLEVGRPALLSFNTCGSCKPCKESHPALCHNHPAVNHNAVRTSDRSTPARRPDGQSVRSQYFGQSSFAKMSVVNEKCAVPCDDLEHLPIYAPMGCGFQTGAGTVLNVLKPTQEDSIVIFGLGSVGLTALMAAKFLNVGHIIAVDIVDDKLALAIELGATHAVNSQKESEVVRNIKEITNGGATFAIDCTGNLKVIEDMIESIGPQGTAAIVGVPRAGVHIKIDPLTFLLENKKFIGVIEGDSNPQDFIPLLIQMHHGGNFAIDKLCKTYSTANLQDAIDDMHAGKVIKPVIAWD</sequence>
<keyword evidence="5" id="KW-0560">Oxidoreductase</keyword>
<evidence type="ECO:0000259" key="7">
    <source>
        <dbReference type="Pfam" id="PF00107"/>
    </source>
</evidence>
<evidence type="ECO:0000256" key="4">
    <source>
        <dbReference type="ARBA" id="ARBA00022833"/>
    </source>
</evidence>
<comment type="caution">
    <text evidence="9">The sequence shown here is derived from an EMBL/GenBank/DDBJ whole genome shotgun (WGS) entry which is preliminary data.</text>
</comment>
<dbReference type="InterPro" id="IPR013154">
    <property type="entry name" value="ADH-like_N"/>
</dbReference>
<organism evidence="9 10">
    <name type="scientific">Penicillium cinerascens</name>
    <dbReference type="NCBI Taxonomy" id="70096"/>
    <lineage>
        <taxon>Eukaryota</taxon>
        <taxon>Fungi</taxon>
        <taxon>Dikarya</taxon>
        <taxon>Ascomycota</taxon>
        <taxon>Pezizomycotina</taxon>
        <taxon>Eurotiomycetes</taxon>
        <taxon>Eurotiomycetidae</taxon>
        <taxon>Eurotiales</taxon>
        <taxon>Aspergillaceae</taxon>
        <taxon>Penicillium</taxon>
    </lineage>
</organism>
<evidence type="ECO:0000259" key="8">
    <source>
        <dbReference type="Pfam" id="PF08240"/>
    </source>
</evidence>
<dbReference type="FunFam" id="3.40.50.720:FF:000003">
    <property type="entry name" value="S-(hydroxymethyl)glutathione dehydrogenase"/>
    <property type="match status" value="1"/>
</dbReference>
<dbReference type="AlphaFoldDB" id="A0A9W9MNG5"/>
<dbReference type="PANTHER" id="PTHR43350">
    <property type="entry name" value="NAD-DEPENDENT ALCOHOL DEHYDROGENASE"/>
    <property type="match status" value="1"/>
</dbReference>
<reference evidence="9" key="2">
    <citation type="journal article" date="2023" name="IMA Fungus">
        <title>Comparative genomic study of the Penicillium genus elucidates a diverse pangenome and 15 lateral gene transfer events.</title>
        <authorList>
            <person name="Petersen C."/>
            <person name="Sorensen T."/>
            <person name="Nielsen M.R."/>
            <person name="Sondergaard T.E."/>
            <person name="Sorensen J.L."/>
            <person name="Fitzpatrick D.A."/>
            <person name="Frisvad J.C."/>
            <person name="Nielsen K.L."/>
        </authorList>
    </citation>
    <scope>NUCLEOTIDE SEQUENCE</scope>
    <source>
        <strain evidence="9">IBT 15544</strain>
    </source>
</reference>
<keyword evidence="3 6" id="KW-0479">Metal-binding</keyword>
<comment type="similarity">
    <text evidence="2 6">Belongs to the zinc-containing alcohol dehydrogenase family.</text>
</comment>
<dbReference type="PROSITE" id="PS00059">
    <property type="entry name" value="ADH_ZINC"/>
    <property type="match status" value="1"/>
</dbReference>
<dbReference type="InterPro" id="IPR011032">
    <property type="entry name" value="GroES-like_sf"/>
</dbReference>
<dbReference type="RefSeq" id="XP_058309090.1">
    <property type="nucleotide sequence ID" value="XM_058452552.1"/>
</dbReference>
<dbReference type="Pfam" id="PF08240">
    <property type="entry name" value="ADH_N"/>
    <property type="match status" value="1"/>
</dbReference>
<dbReference type="Pfam" id="PF00107">
    <property type="entry name" value="ADH_zinc_N"/>
    <property type="match status" value="1"/>
</dbReference>
<dbReference type="CDD" id="cd08278">
    <property type="entry name" value="benzyl_alcohol_DH"/>
    <property type="match status" value="1"/>
</dbReference>
<dbReference type="EMBL" id="JAPQKR010000012">
    <property type="protein sequence ID" value="KAJ5204611.1"/>
    <property type="molecule type" value="Genomic_DNA"/>
</dbReference>
<protein>
    <submittedName>
        <fullName evidence="9">Chaperonin 10-like protein</fullName>
    </submittedName>
</protein>
<accession>A0A9W9MNG5</accession>
<evidence type="ECO:0000313" key="9">
    <source>
        <dbReference type="EMBL" id="KAJ5204611.1"/>
    </source>
</evidence>
<feature type="domain" description="Alcohol dehydrogenase-like C-terminal" evidence="7">
    <location>
        <begin position="239"/>
        <end position="364"/>
    </location>
</feature>
<feature type="domain" description="Alcohol dehydrogenase-like N-terminal" evidence="8">
    <location>
        <begin position="64"/>
        <end position="154"/>
    </location>
</feature>
<evidence type="ECO:0000313" key="10">
    <source>
        <dbReference type="Proteomes" id="UP001150904"/>
    </source>
</evidence>
<dbReference type="GeneID" id="83179853"/>
<proteinExistence type="inferred from homology"/>
<dbReference type="InterPro" id="IPR036291">
    <property type="entry name" value="NAD(P)-bd_dom_sf"/>
</dbReference>
<keyword evidence="4 6" id="KW-0862">Zinc</keyword>
<dbReference type="InterPro" id="IPR002328">
    <property type="entry name" value="ADH_Zn_CS"/>
</dbReference>
<dbReference type="GO" id="GO:0016491">
    <property type="term" value="F:oxidoreductase activity"/>
    <property type="evidence" value="ECO:0007669"/>
    <property type="project" value="UniProtKB-KW"/>
</dbReference>
<dbReference type="SUPFAM" id="SSF50129">
    <property type="entry name" value="GroES-like"/>
    <property type="match status" value="1"/>
</dbReference>
<name>A0A9W9MNG5_9EURO</name>
<dbReference type="PANTHER" id="PTHR43350:SF20">
    <property type="entry name" value="ENOYL REDUCTASE (ER) DOMAIN-CONTAINING PROTEIN"/>
    <property type="match status" value="1"/>
</dbReference>
<dbReference type="Proteomes" id="UP001150904">
    <property type="component" value="Unassembled WGS sequence"/>
</dbReference>
<dbReference type="GO" id="GO:0008270">
    <property type="term" value="F:zinc ion binding"/>
    <property type="evidence" value="ECO:0007669"/>
    <property type="project" value="InterPro"/>
</dbReference>
<comment type="cofactor">
    <cofactor evidence="1 6">
        <name>Zn(2+)</name>
        <dbReference type="ChEBI" id="CHEBI:29105"/>
    </cofactor>
</comment>
<gene>
    <name evidence="9" type="ORF">N7498_005490</name>
</gene>
<dbReference type="Gene3D" id="3.40.50.720">
    <property type="entry name" value="NAD(P)-binding Rossmann-like Domain"/>
    <property type="match status" value="1"/>
</dbReference>
<dbReference type="OrthoDB" id="1560166at2759"/>
<evidence type="ECO:0000256" key="5">
    <source>
        <dbReference type="ARBA" id="ARBA00023002"/>
    </source>
</evidence>
<evidence type="ECO:0000256" key="2">
    <source>
        <dbReference type="ARBA" id="ARBA00008072"/>
    </source>
</evidence>